<accession>A0A933NWD9</accession>
<sequence length="339" mass="34874">MKAGVTTSVLAHAALLIIVIVGLGSAKPLEPGVVESIAVDLVPISEFTNIRQGSLDSTVVETETPAVVETEKPAELAQPTGNTEQDQVTPEETDKATPAPVVNTAPEPVPDPQPVPEPDPVQEPTPEPQPVAAPDPAPAPTPAEPQQEVAAATGEEPAANVAPIPAMRPAQLQKAPAKPKEVVKTAEVAPKKAETPTKQKPQAKQPDQQAKEADQVAALINSEKSRGATTGEGGTPTLGKNTGRSATLTQSQLDGLVAQIKGCMNVPAGAAEAGITAQLHFNLDAAGNVVGVPDIISSGATPLDRALSSAAQRAVKRCGPYLMATNQEVQATFDPRELM</sequence>
<comment type="caution">
    <text evidence="2">The sequence shown here is derived from an EMBL/GenBank/DDBJ whole genome shotgun (WGS) entry which is preliminary data.</text>
</comment>
<evidence type="ECO:0000256" key="1">
    <source>
        <dbReference type="SAM" id="MobiDB-lite"/>
    </source>
</evidence>
<proteinExistence type="predicted"/>
<name>A0A933NWD9_9HYPH</name>
<dbReference type="Proteomes" id="UP000782610">
    <property type="component" value="Unassembled WGS sequence"/>
</dbReference>
<evidence type="ECO:0008006" key="4">
    <source>
        <dbReference type="Google" id="ProtNLM"/>
    </source>
</evidence>
<feature type="region of interest" description="Disordered" evidence="1">
    <location>
        <begin position="61"/>
        <end position="156"/>
    </location>
</feature>
<dbReference type="AlphaFoldDB" id="A0A933NWD9"/>
<feature type="region of interest" description="Disordered" evidence="1">
    <location>
        <begin position="170"/>
        <end position="244"/>
    </location>
</feature>
<evidence type="ECO:0000313" key="3">
    <source>
        <dbReference type="Proteomes" id="UP000782610"/>
    </source>
</evidence>
<dbReference type="Gene3D" id="3.30.1150.10">
    <property type="match status" value="1"/>
</dbReference>
<feature type="compositionally biased region" description="Pro residues" evidence="1">
    <location>
        <begin position="107"/>
        <end position="143"/>
    </location>
</feature>
<organism evidence="2 3">
    <name type="scientific">Devosia nanyangense</name>
    <dbReference type="NCBI Taxonomy" id="1228055"/>
    <lineage>
        <taxon>Bacteria</taxon>
        <taxon>Pseudomonadati</taxon>
        <taxon>Pseudomonadota</taxon>
        <taxon>Alphaproteobacteria</taxon>
        <taxon>Hyphomicrobiales</taxon>
        <taxon>Devosiaceae</taxon>
        <taxon>Devosia</taxon>
    </lineage>
</organism>
<feature type="compositionally biased region" description="Basic and acidic residues" evidence="1">
    <location>
        <begin position="178"/>
        <end position="197"/>
    </location>
</feature>
<dbReference type="EMBL" id="JACRAF010000024">
    <property type="protein sequence ID" value="MBI4921799.1"/>
    <property type="molecule type" value="Genomic_DNA"/>
</dbReference>
<feature type="compositionally biased region" description="Low complexity" evidence="1">
    <location>
        <begin position="198"/>
        <end position="208"/>
    </location>
</feature>
<feature type="compositionally biased region" description="Polar residues" evidence="1">
    <location>
        <begin position="79"/>
        <end position="90"/>
    </location>
</feature>
<reference evidence="2" key="1">
    <citation type="submission" date="2020-07" db="EMBL/GenBank/DDBJ databases">
        <title>Huge and variable diversity of episymbiotic CPR bacteria and DPANN archaea in groundwater ecosystems.</title>
        <authorList>
            <person name="He C.Y."/>
            <person name="Keren R."/>
            <person name="Whittaker M."/>
            <person name="Farag I.F."/>
            <person name="Doudna J."/>
            <person name="Cate J.H.D."/>
            <person name="Banfield J.F."/>
        </authorList>
    </citation>
    <scope>NUCLEOTIDE SEQUENCE</scope>
    <source>
        <strain evidence="2">NC_groundwater_1586_Pr3_B-0.1um_66_15</strain>
    </source>
</reference>
<protein>
    <recommendedName>
        <fullName evidence="4">TonB C-terminal domain-containing protein</fullName>
    </recommendedName>
</protein>
<gene>
    <name evidence="2" type="ORF">HY834_08615</name>
</gene>
<evidence type="ECO:0000313" key="2">
    <source>
        <dbReference type="EMBL" id="MBI4921799.1"/>
    </source>
</evidence>